<dbReference type="GO" id="GO:0036431">
    <property type="term" value="F:dCMP kinase activity"/>
    <property type="evidence" value="ECO:0007669"/>
    <property type="project" value="InterPro"/>
</dbReference>
<dbReference type="SUPFAM" id="SSF52540">
    <property type="entry name" value="P-loop containing nucleoside triphosphate hydrolases"/>
    <property type="match status" value="1"/>
</dbReference>
<name>A0A176JXM0_9BACT</name>
<dbReference type="EMBL" id="JFHK01000022">
    <property type="protein sequence ID" value="OAA28474.1"/>
    <property type="molecule type" value="Genomic_DNA"/>
</dbReference>
<keyword evidence="2 8" id="KW-0808">Transferase</keyword>
<evidence type="ECO:0000256" key="4">
    <source>
        <dbReference type="ARBA" id="ARBA00022777"/>
    </source>
</evidence>
<evidence type="ECO:0000256" key="8">
    <source>
        <dbReference type="HAMAP-Rule" id="MF_00238"/>
    </source>
</evidence>
<sequence>MKIAIDGPAGSGKSTIAKLLAEKLGFEYIDTGAMYRALAWKMLRSGYSCELKEDIEKVIKNSAFSLKESKLLLDGAPVGEEIRTSKISLLASRIATIPEIRAFLTGEQRKLAENRDVVMEGRDIGTVVLPDAEYKFYITASPRERARRRYKQLKEMGINADYDAILREISYRDENDSSREIAPLKPADDAIVIDTTGMNLSEVIRLILKRMKLQ</sequence>
<protein>
    <recommendedName>
        <fullName evidence="8">Cytidylate kinase</fullName>
        <shortName evidence="8">CK</shortName>
        <ecNumber evidence="8">2.7.4.25</ecNumber>
    </recommendedName>
    <alternativeName>
        <fullName evidence="8">Cytidine monophosphate kinase</fullName>
        <shortName evidence="8">CMP kinase</shortName>
    </alternativeName>
</protein>
<evidence type="ECO:0000256" key="1">
    <source>
        <dbReference type="ARBA" id="ARBA00009427"/>
    </source>
</evidence>
<accession>A0A176JXM0</accession>
<evidence type="ECO:0000256" key="3">
    <source>
        <dbReference type="ARBA" id="ARBA00022741"/>
    </source>
</evidence>
<comment type="caution">
    <text evidence="10">The sequence shown here is derived from an EMBL/GenBank/DDBJ whole genome shotgun (WGS) entry which is preliminary data.</text>
</comment>
<dbReference type="GO" id="GO:0006220">
    <property type="term" value="P:pyrimidine nucleotide metabolic process"/>
    <property type="evidence" value="ECO:0007669"/>
    <property type="project" value="UniProtKB-UniRule"/>
</dbReference>
<keyword evidence="3 8" id="KW-0547">Nucleotide-binding</keyword>
<evidence type="ECO:0000256" key="7">
    <source>
        <dbReference type="ARBA" id="ARBA00048478"/>
    </source>
</evidence>
<dbReference type="RefSeq" id="WP_068348613.1">
    <property type="nucleotide sequence ID" value="NZ_JFHK01000022.1"/>
</dbReference>
<organism evidence="10 11">
    <name type="scientific">Kosmotoga arenicorallina S304</name>
    <dbReference type="NCBI Taxonomy" id="1453497"/>
    <lineage>
        <taxon>Bacteria</taxon>
        <taxon>Thermotogati</taxon>
        <taxon>Thermotogota</taxon>
        <taxon>Thermotogae</taxon>
        <taxon>Kosmotogales</taxon>
        <taxon>Kosmotogaceae</taxon>
        <taxon>Kosmotoga</taxon>
    </lineage>
</organism>
<evidence type="ECO:0000256" key="6">
    <source>
        <dbReference type="ARBA" id="ARBA00047615"/>
    </source>
</evidence>
<evidence type="ECO:0000256" key="5">
    <source>
        <dbReference type="ARBA" id="ARBA00022840"/>
    </source>
</evidence>
<dbReference type="InterPro" id="IPR011994">
    <property type="entry name" value="Cytidylate_kinase_dom"/>
</dbReference>
<evidence type="ECO:0000259" key="9">
    <source>
        <dbReference type="Pfam" id="PF02224"/>
    </source>
</evidence>
<keyword evidence="11" id="KW-1185">Reference proteome</keyword>
<dbReference type="HAMAP" id="MF_00238">
    <property type="entry name" value="Cytidyl_kinase_type1"/>
    <property type="match status" value="1"/>
</dbReference>
<dbReference type="GO" id="GO:0005524">
    <property type="term" value="F:ATP binding"/>
    <property type="evidence" value="ECO:0007669"/>
    <property type="project" value="UniProtKB-UniRule"/>
</dbReference>
<comment type="subcellular location">
    <subcellularLocation>
        <location evidence="8">Cytoplasm</location>
    </subcellularLocation>
</comment>
<dbReference type="Proteomes" id="UP000077339">
    <property type="component" value="Unassembled WGS sequence"/>
</dbReference>
<dbReference type="InterPro" id="IPR027417">
    <property type="entry name" value="P-loop_NTPase"/>
</dbReference>
<dbReference type="STRING" id="1453497.AT15_04540"/>
<keyword evidence="5 8" id="KW-0067">ATP-binding</keyword>
<comment type="catalytic activity">
    <reaction evidence="6 8">
        <text>dCMP + ATP = dCDP + ADP</text>
        <dbReference type="Rhea" id="RHEA:25094"/>
        <dbReference type="ChEBI" id="CHEBI:30616"/>
        <dbReference type="ChEBI" id="CHEBI:57566"/>
        <dbReference type="ChEBI" id="CHEBI:58593"/>
        <dbReference type="ChEBI" id="CHEBI:456216"/>
        <dbReference type="EC" id="2.7.4.25"/>
    </reaction>
</comment>
<dbReference type="Pfam" id="PF02224">
    <property type="entry name" value="Cytidylate_kin"/>
    <property type="match status" value="1"/>
</dbReference>
<dbReference type="AlphaFoldDB" id="A0A176JXM0"/>
<dbReference type="InterPro" id="IPR003136">
    <property type="entry name" value="Cytidylate_kin"/>
</dbReference>
<dbReference type="PATRIC" id="fig|1453497.3.peg.903"/>
<keyword evidence="8" id="KW-0963">Cytoplasm</keyword>
<dbReference type="GO" id="GO:0005737">
    <property type="term" value="C:cytoplasm"/>
    <property type="evidence" value="ECO:0007669"/>
    <property type="project" value="UniProtKB-SubCell"/>
</dbReference>
<dbReference type="GO" id="GO:0036430">
    <property type="term" value="F:CMP kinase activity"/>
    <property type="evidence" value="ECO:0007669"/>
    <property type="project" value="RHEA"/>
</dbReference>
<dbReference type="EC" id="2.7.4.25" evidence="8"/>
<evidence type="ECO:0000313" key="11">
    <source>
        <dbReference type="Proteomes" id="UP000077339"/>
    </source>
</evidence>
<keyword evidence="4 8" id="KW-0418">Kinase</keyword>
<reference evidence="10 11" key="1">
    <citation type="submission" date="2014-02" db="EMBL/GenBank/DDBJ databases">
        <title>Kosmotoga genome sequencing.</title>
        <authorList>
            <person name="Pollo S.M."/>
            <person name="Charchuk R."/>
            <person name="Nesbo C.L."/>
        </authorList>
    </citation>
    <scope>NUCLEOTIDE SEQUENCE [LARGE SCALE GENOMIC DNA]</scope>
    <source>
        <strain evidence="10 11">S304</strain>
    </source>
</reference>
<evidence type="ECO:0000313" key="10">
    <source>
        <dbReference type="EMBL" id="OAA28474.1"/>
    </source>
</evidence>
<comment type="catalytic activity">
    <reaction evidence="7 8">
        <text>CMP + ATP = CDP + ADP</text>
        <dbReference type="Rhea" id="RHEA:11600"/>
        <dbReference type="ChEBI" id="CHEBI:30616"/>
        <dbReference type="ChEBI" id="CHEBI:58069"/>
        <dbReference type="ChEBI" id="CHEBI:60377"/>
        <dbReference type="ChEBI" id="CHEBI:456216"/>
        <dbReference type="EC" id="2.7.4.25"/>
    </reaction>
</comment>
<gene>
    <name evidence="8" type="primary">cmk</name>
    <name evidence="10" type="ORF">AT15_04540</name>
</gene>
<dbReference type="CDD" id="cd02020">
    <property type="entry name" value="CMPK"/>
    <property type="match status" value="1"/>
</dbReference>
<comment type="similarity">
    <text evidence="1 8">Belongs to the cytidylate kinase family. Type 1 subfamily.</text>
</comment>
<feature type="binding site" evidence="8">
    <location>
        <begin position="7"/>
        <end position="15"/>
    </location>
    <ligand>
        <name>ATP</name>
        <dbReference type="ChEBI" id="CHEBI:30616"/>
    </ligand>
</feature>
<dbReference type="NCBIfam" id="TIGR00017">
    <property type="entry name" value="cmk"/>
    <property type="match status" value="1"/>
</dbReference>
<evidence type="ECO:0000256" key="2">
    <source>
        <dbReference type="ARBA" id="ARBA00022679"/>
    </source>
</evidence>
<proteinExistence type="inferred from homology"/>
<feature type="domain" description="Cytidylate kinase" evidence="9">
    <location>
        <begin position="3"/>
        <end position="212"/>
    </location>
</feature>
<dbReference type="Gene3D" id="3.40.50.300">
    <property type="entry name" value="P-loop containing nucleotide triphosphate hydrolases"/>
    <property type="match status" value="1"/>
</dbReference>